<dbReference type="InterPro" id="IPR036890">
    <property type="entry name" value="HATPase_C_sf"/>
</dbReference>
<evidence type="ECO:0000259" key="2">
    <source>
        <dbReference type="Pfam" id="PF06580"/>
    </source>
</evidence>
<dbReference type="HOGENOM" id="CLU_020473_1_1_6"/>
<organism evidence="3 4">
    <name type="scientific">Pseudohaliea rubra DSM 19751</name>
    <dbReference type="NCBI Taxonomy" id="1265313"/>
    <lineage>
        <taxon>Bacteria</taxon>
        <taxon>Pseudomonadati</taxon>
        <taxon>Pseudomonadota</taxon>
        <taxon>Gammaproteobacteria</taxon>
        <taxon>Cellvibrionales</taxon>
        <taxon>Halieaceae</taxon>
        <taxon>Pseudohaliea</taxon>
    </lineage>
</organism>
<dbReference type="SUPFAM" id="SSF55874">
    <property type="entry name" value="ATPase domain of HSP90 chaperone/DNA topoisomerase II/histidine kinase"/>
    <property type="match status" value="1"/>
</dbReference>
<dbReference type="AlphaFoldDB" id="A0A095XWF1"/>
<accession>A0A095XWF1</accession>
<dbReference type="InterPro" id="IPR010559">
    <property type="entry name" value="Sig_transdc_His_kin_internal"/>
</dbReference>
<feature type="transmembrane region" description="Helical" evidence="1">
    <location>
        <begin position="58"/>
        <end position="79"/>
    </location>
</feature>
<feature type="transmembrane region" description="Helical" evidence="1">
    <location>
        <begin position="28"/>
        <end position="46"/>
    </location>
</feature>
<dbReference type="eggNOG" id="COG2972">
    <property type="taxonomic scope" value="Bacteria"/>
</dbReference>
<dbReference type="EMBL" id="AUVB01000039">
    <property type="protein sequence ID" value="KGE04016.1"/>
    <property type="molecule type" value="Genomic_DNA"/>
</dbReference>
<dbReference type="Pfam" id="PF06580">
    <property type="entry name" value="His_kinase"/>
    <property type="match status" value="1"/>
</dbReference>
<reference evidence="3 4" key="1">
    <citation type="journal article" date="2014" name="Genome Announc.">
        <title>Genome Sequence of Gammaproteobacterial Pseudohaliea rubra Type Strain DSM 19751, Isolated from Coastal Seawater of the Mediterranean Sea.</title>
        <authorList>
            <person name="Spring S."/>
            <person name="Fiebig A."/>
            <person name="Riedel T."/>
            <person name="Goker M."/>
            <person name="Klenk H.P."/>
        </authorList>
    </citation>
    <scope>NUCLEOTIDE SEQUENCE [LARGE SCALE GENOMIC DNA]</scope>
    <source>
        <strain evidence="3 4">DSM 19751</strain>
    </source>
</reference>
<keyword evidence="1" id="KW-0812">Transmembrane</keyword>
<evidence type="ECO:0000313" key="3">
    <source>
        <dbReference type="EMBL" id="KGE04016.1"/>
    </source>
</evidence>
<keyword evidence="1" id="KW-1133">Transmembrane helix</keyword>
<comment type="caution">
    <text evidence="3">The sequence shown here is derived from an EMBL/GenBank/DDBJ whole genome shotgun (WGS) entry which is preliminary data.</text>
</comment>
<dbReference type="RefSeq" id="WP_052094645.1">
    <property type="nucleotide sequence ID" value="NZ_KN234769.1"/>
</dbReference>
<gene>
    <name evidence="3" type="ORF">HRUBRA_01357</name>
</gene>
<name>A0A095XWF1_9GAMM</name>
<dbReference type="PANTHER" id="PTHR34220">
    <property type="entry name" value="SENSOR HISTIDINE KINASE YPDA"/>
    <property type="match status" value="1"/>
</dbReference>
<feature type="transmembrane region" description="Helical" evidence="1">
    <location>
        <begin position="86"/>
        <end position="106"/>
    </location>
</feature>
<proteinExistence type="predicted"/>
<dbReference type="Gene3D" id="3.30.565.10">
    <property type="entry name" value="Histidine kinase-like ATPase, C-terminal domain"/>
    <property type="match status" value="1"/>
</dbReference>
<sequence length="353" mass="37989">MPRREPPGAASPLPDDDFFLPDLCAPRAVFFAVLLAELLVLVHHLADSVPAPFDWQGLGPSSLFVQWCVLLSSALLCVLRPLLARFSLPLVTVASLAVVASVTALSSGLARLAYPPTLASVQAPGWILRNVLVAVLLAAIVLRYFYLQQQLGLQQRAGLQARLSSLRSRIHPHFLFNALNSIASLIGARPAAAESAVEDLADLLRASLREDEQETTVAEELALCERYLAIEALRLGDRLAVSWAVDDSARKARLPSLLLQPLLENAVNHGIARLPGGGRIRVVIETLDGELRLSVVNPMPGDGEHGAGSGEHLALDNIRQRLSALYPDRHRFRAAPAGDSYAVAVRLPLALGS</sequence>
<dbReference type="GO" id="GO:0016020">
    <property type="term" value="C:membrane"/>
    <property type="evidence" value="ECO:0007669"/>
    <property type="project" value="InterPro"/>
</dbReference>
<dbReference type="GO" id="GO:0000155">
    <property type="term" value="F:phosphorelay sensor kinase activity"/>
    <property type="evidence" value="ECO:0007669"/>
    <property type="project" value="InterPro"/>
</dbReference>
<feature type="domain" description="Signal transduction histidine kinase internal region" evidence="2">
    <location>
        <begin position="161"/>
        <end position="239"/>
    </location>
</feature>
<dbReference type="InterPro" id="IPR050640">
    <property type="entry name" value="Bact_2-comp_sensor_kinase"/>
</dbReference>
<evidence type="ECO:0000313" key="4">
    <source>
        <dbReference type="Proteomes" id="UP000029640"/>
    </source>
</evidence>
<dbReference type="STRING" id="1265313.HRUBRA_01357"/>
<protein>
    <submittedName>
        <fullName evidence="3">Alginate biosynthesis protein AlgZ/FimS</fullName>
    </submittedName>
</protein>
<feature type="transmembrane region" description="Helical" evidence="1">
    <location>
        <begin position="126"/>
        <end position="146"/>
    </location>
</feature>
<keyword evidence="4" id="KW-1185">Reference proteome</keyword>
<evidence type="ECO:0000256" key="1">
    <source>
        <dbReference type="SAM" id="Phobius"/>
    </source>
</evidence>
<dbReference type="OrthoDB" id="2514702at2"/>
<dbReference type="Proteomes" id="UP000029640">
    <property type="component" value="Unassembled WGS sequence"/>
</dbReference>
<dbReference type="PANTHER" id="PTHR34220:SF7">
    <property type="entry name" value="SENSOR HISTIDINE KINASE YPDA"/>
    <property type="match status" value="1"/>
</dbReference>
<keyword evidence="1" id="KW-0472">Membrane</keyword>